<protein>
    <submittedName>
        <fullName evidence="1">Uncharacterized protein</fullName>
    </submittedName>
</protein>
<organism evidence="1">
    <name type="scientific">Fagus sylvatica</name>
    <name type="common">Beechnut</name>
    <dbReference type="NCBI Taxonomy" id="28930"/>
    <lineage>
        <taxon>Eukaryota</taxon>
        <taxon>Viridiplantae</taxon>
        <taxon>Streptophyta</taxon>
        <taxon>Embryophyta</taxon>
        <taxon>Tracheophyta</taxon>
        <taxon>Spermatophyta</taxon>
        <taxon>Magnoliopsida</taxon>
        <taxon>eudicotyledons</taxon>
        <taxon>Gunneridae</taxon>
        <taxon>Pentapetalae</taxon>
        <taxon>rosids</taxon>
        <taxon>fabids</taxon>
        <taxon>Fagales</taxon>
        <taxon>Fagaceae</taxon>
        <taxon>Fagus</taxon>
    </lineage>
</organism>
<dbReference type="EMBL" id="OIVN01000106">
    <property type="protein sequence ID" value="SPC74371.1"/>
    <property type="molecule type" value="Genomic_DNA"/>
</dbReference>
<dbReference type="AlphaFoldDB" id="A0A2N9EI36"/>
<reference evidence="1" key="1">
    <citation type="submission" date="2018-02" db="EMBL/GenBank/DDBJ databases">
        <authorList>
            <person name="Cohen D.B."/>
            <person name="Kent A.D."/>
        </authorList>
    </citation>
    <scope>NUCLEOTIDE SEQUENCE</scope>
</reference>
<name>A0A2N9EI36_FAGSY</name>
<accession>A0A2N9EI36</accession>
<gene>
    <name evidence="1" type="ORF">FSB_LOCUS2253</name>
</gene>
<proteinExistence type="predicted"/>
<evidence type="ECO:0000313" key="1">
    <source>
        <dbReference type="EMBL" id="SPC74371.1"/>
    </source>
</evidence>
<sequence>MGFQGNEICHQHEKFWGFSVAGVVNGVGLNVVTHGLAAGLEVTHGQGSVLGLPCLIPAGLEVTHGLGLPPGVAGVGLNVVTHGLEVTHGLAAGLEVTHGQGSVLGLPCLIPAGLEVTHGLGLPPGVAVPTGMSFAN</sequence>